<gene>
    <name evidence="3" type="primary">LOC106012110</name>
</gene>
<sequence length="1692" mass="188730">MRRRNKKQDREANLYNIYDNLCQFGYFPGQNDSYRVCLPLLEMTSTSEGKKEQQKFALAKRTCVRSRSYPQGHGELDRKEENTPIIPYWKVKRRLHAVFKQHRSFDSLLPDEFRIVHLKADGINQHTETSIIPAKYLESSLCFPNSMVSKNKLDDTTQWESDSYDPAPSPFQQLQQVFSSDWAFASAPRRVLKTNIPFAKRTSCEVLFGGGVLNSSNKEIVSPFNKSVNIQDHVTKALEPNTRTVSNQSSFATQVKVKVPQKGVPEKVRIKTKCVEGRLEKENSPQTASATCKKNFKQAVTLFALPNALVKNEDSVEKRREYTSASVLELQKADDSKTLVESNNASLRGVKVCHLSSHIGKMQLKHGSARIRNQRKIFSESGKSFSLESTTASKIVKSKTPTLRRSHSTDNKQHHVLPQFQASLLLDGNYLMASDEELTPRDERNFGLCIYDPVDISLCSQLPGTSGMKKSFGSDTPSQHTRPVPKGLQRQNSISYPDLKADLNDLGKNCLWMNSNDGQSKEIAHGVVVESSAPLSNTASIQGNRRETLPLKRLHSGSDLNERAKKRLEAMKEKERIRCQSLVITNTPNCRAFNVCTEVSENINNFSPSDNIGYVSESQSHDEHETVQAAAITLQVKKPFKSQSDIPEISAQVRALHRSLSVNKALSTYGDEASTQLTYNSSLLARGQSEKGVRQLWQGQLLSEGVIHTARHFRPSKEKCFITAHSINKALDWGKTSSGVRENADKNKSDNSIITNCMNTHSVITCQGTGVSTQKMNLVTLSLTIVKIKSWKRKCRERIHAQSEDTLCCDLSETDDKEQYSVHAVDSSKGLEYSQDQAGSSASENENSLLLSSCHVGMSRKKINAVSYKNSDKEMIKMICSKPYDRTKSSVYTVWRTYSIIRRWSARAQKSHVTRTETVCETHSVTHASLPGPRIDGRTDDNFTDVHTRDIFSNNICRDDPRGRQNLDSTVSQHCSGDIIDSKIIIPAMEIFQKSTNGREFGNIVNAPENAERMDQVVESSSIITTVLTHTNNDDADMIGQVTGTSEVVKTVSSQLIDVDKDDGVDFVDNNLCVSPSHTSPETAKPWSEPDLQSQLLNDTFDVRSKSCRSSQGSTLSKKMIDVSPVEDEVFFSSTVSLPLPASPVVKNPSAWHSLQQAQHSYQHTAHDDKQQDAKEKFSSGNCHLWEVQTAEFSKFEGGNSGQSYALEFGGSLPCATDINTASDIVDNVDEKTETSVNVLVSGVESGACHEEQLWNEKRCSVLTQADEQTQVKWNTFSTVTDSRQVDHSNSNFEEHSLHPNEEDVHSQSLAYALYKKDGQDDKHMSLSNEQFPDCSIFLTDTEKMCPLTLSPLGHSLTSATANDLDIHPNVTVRSSSVSSCDVELLDAGRGHLSSTDFLDEMSDTLGRSSKDEDAQDIDTLSASGTLKRQRSPSLLAMFSTDSLFSRVSDGSSERKSAKRETSLKGSGPRKSRSYGRFLEEDEDDGMKELRTKTRHSKLKLSQSSLLEERGRGLDLEDISENTFGPCRGMDHFQKPKGCEDLVSLENKTLLSARVRSARDSLKVSPPPCGGSWQRGPTADVQNTAEPSDLIPKNTKKQKSAGYVPMQHDWSPRALLTSQVVVEQREVEQDLGWPVSSSGLKLTSRTFLRERQTHHRRGGARQRHNSDGMPLQRQLRDLFRTFTCCGLCREAD</sequence>
<feature type="compositionally biased region" description="Basic and acidic residues" evidence="1">
    <location>
        <begin position="1452"/>
        <end position="1463"/>
    </location>
</feature>
<protein>
    <submittedName>
        <fullName evidence="3">Uncharacterized protein LOC106012110</fullName>
    </submittedName>
</protein>
<evidence type="ECO:0000256" key="1">
    <source>
        <dbReference type="SAM" id="MobiDB-lite"/>
    </source>
</evidence>
<proteinExistence type="predicted"/>
<feature type="region of interest" description="Disordered" evidence="1">
    <location>
        <begin position="1559"/>
        <end position="1598"/>
    </location>
</feature>
<dbReference type="RefSeq" id="XP_012939370.1">
    <property type="nucleotide sequence ID" value="XM_013083916.2"/>
</dbReference>
<keyword evidence="2" id="KW-1185">Reference proteome</keyword>
<dbReference type="Proteomes" id="UP000694888">
    <property type="component" value="Unplaced"/>
</dbReference>
<accession>A0ABM1A298</accession>
<feature type="region of interest" description="Disordered" evidence="1">
    <location>
        <begin position="468"/>
        <end position="490"/>
    </location>
</feature>
<name>A0ABM1A298_APLCA</name>
<evidence type="ECO:0000313" key="3">
    <source>
        <dbReference type="RefSeq" id="XP_012939370.1"/>
    </source>
</evidence>
<evidence type="ECO:0000313" key="2">
    <source>
        <dbReference type="Proteomes" id="UP000694888"/>
    </source>
</evidence>
<feature type="region of interest" description="Disordered" evidence="1">
    <location>
        <begin position="1404"/>
        <end position="1426"/>
    </location>
</feature>
<feature type="region of interest" description="Disordered" evidence="1">
    <location>
        <begin position="1447"/>
        <end position="1486"/>
    </location>
</feature>
<reference evidence="3" key="1">
    <citation type="submission" date="2025-08" db="UniProtKB">
        <authorList>
            <consortium name="RefSeq"/>
        </authorList>
    </citation>
    <scope>IDENTIFICATION</scope>
</reference>
<organism evidence="2 3">
    <name type="scientific">Aplysia californica</name>
    <name type="common">California sea hare</name>
    <dbReference type="NCBI Taxonomy" id="6500"/>
    <lineage>
        <taxon>Eukaryota</taxon>
        <taxon>Metazoa</taxon>
        <taxon>Spiralia</taxon>
        <taxon>Lophotrochozoa</taxon>
        <taxon>Mollusca</taxon>
        <taxon>Gastropoda</taxon>
        <taxon>Heterobranchia</taxon>
        <taxon>Euthyneura</taxon>
        <taxon>Tectipleura</taxon>
        <taxon>Aplysiida</taxon>
        <taxon>Aplysioidea</taxon>
        <taxon>Aplysiidae</taxon>
        <taxon>Aplysia</taxon>
    </lineage>
</organism>
<dbReference type="GeneID" id="106012110"/>